<dbReference type="Gene3D" id="2.80.10.50">
    <property type="match status" value="1"/>
</dbReference>
<sequence length="151" mass="17267">MLVTLRKMATVGLVAFLAVIAGTATASAVQQTRIQNWQTLRCMDDSDFAFRTNLCNHSEHQQWIITRLGDGTYKFQNYSTGRCMEDTDLAFRTTPCDDNSVAQKWWVIDNSTVVGGKFLDNVLTHRFVDDSDFAFRTNTFNGSMFQTFFYE</sequence>
<proteinExistence type="predicted"/>
<reference evidence="4" key="1">
    <citation type="journal article" date="2019" name="Int. J. Syst. Evol. Microbiol.">
        <title>The Global Catalogue of Microorganisms (GCM) 10K type strain sequencing project: providing services to taxonomists for standard genome sequencing and annotation.</title>
        <authorList>
            <consortium name="The Broad Institute Genomics Platform"/>
            <consortium name="The Broad Institute Genome Sequencing Center for Infectious Disease"/>
            <person name="Wu L."/>
            <person name="Ma J."/>
        </authorList>
    </citation>
    <scope>NUCLEOTIDE SEQUENCE [LARGE SCALE GENOMIC DNA]</scope>
    <source>
        <strain evidence="4">JCM 31486</strain>
    </source>
</reference>
<dbReference type="InterPro" id="IPR000772">
    <property type="entry name" value="Ricin_B_lectin"/>
</dbReference>
<dbReference type="SUPFAM" id="SSF50370">
    <property type="entry name" value="Ricin B-like lectins"/>
    <property type="match status" value="1"/>
</dbReference>
<evidence type="ECO:0000313" key="4">
    <source>
        <dbReference type="Proteomes" id="UP001597045"/>
    </source>
</evidence>
<name>A0ABW3M540_9PSEU</name>
<dbReference type="PROSITE" id="PS50231">
    <property type="entry name" value="RICIN_B_LECTIN"/>
    <property type="match status" value="1"/>
</dbReference>
<keyword evidence="1" id="KW-0732">Signal</keyword>
<evidence type="ECO:0000259" key="2">
    <source>
        <dbReference type="Pfam" id="PF00652"/>
    </source>
</evidence>
<keyword evidence="4" id="KW-1185">Reference proteome</keyword>
<dbReference type="InterPro" id="IPR035992">
    <property type="entry name" value="Ricin_B-like_lectins"/>
</dbReference>
<comment type="caution">
    <text evidence="3">The sequence shown here is derived from an EMBL/GenBank/DDBJ whole genome shotgun (WGS) entry which is preliminary data.</text>
</comment>
<organism evidence="3 4">
    <name type="scientific">Kibdelosporangium lantanae</name>
    <dbReference type="NCBI Taxonomy" id="1497396"/>
    <lineage>
        <taxon>Bacteria</taxon>
        <taxon>Bacillati</taxon>
        <taxon>Actinomycetota</taxon>
        <taxon>Actinomycetes</taxon>
        <taxon>Pseudonocardiales</taxon>
        <taxon>Pseudonocardiaceae</taxon>
        <taxon>Kibdelosporangium</taxon>
    </lineage>
</organism>
<feature type="signal peptide" evidence="1">
    <location>
        <begin position="1"/>
        <end position="26"/>
    </location>
</feature>
<evidence type="ECO:0000256" key="1">
    <source>
        <dbReference type="SAM" id="SignalP"/>
    </source>
</evidence>
<gene>
    <name evidence="3" type="ORF">ACFQ1S_05765</name>
</gene>
<dbReference type="Proteomes" id="UP001597045">
    <property type="component" value="Unassembled WGS sequence"/>
</dbReference>
<feature type="chain" id="PRO_5046990774" evidence="1">
    <location>
        <begin position="27"/>
        <end position="151"/>
    </location>
</feature>
<dbReference type="Pfam" id="PF00652">
    <property type="entry name" value="Ricin_B_lectin"/>
    <property type="match status" value="1"/>
</dbReference>
<feature type="domain" description="Ricin B lectin" evidence="2">
    <location>
        <begin position="31"/>
        <end position="138"/>
    </location>
</feature>
<evidence type="ECO:0000313" key="3">
    <source>
        <dbReference type="EMBL" id="MFD1045131.1"/>
    </source>
</evidence>
<protein>
    <submittedName>
        <fullName evidence="3">Ricin-type beta-trefoil lectin domain protein</fullName>
    </submittedName>
</protein>
<dbReference type="CDD" id="cd23415">
    <property type="entry name" value="beta-trefoil_Ricin_AH"/>
    <property type="match status" value="1"/>
</dbReference>
<accession>A0ABW3M540</accession>
<dbReference type="EMBL" id="JBHTIS010000214">
    <property type="protein sequence ID" value="MFD1045131.1"/>
    <property type="molecule type" value="Genomic_DNA"/>
</dbReference>